<name>A0A067D1H1_SAPPC</name>
<dbReference type="VEuPathDB" id="FungiDB:SPRG_02574"/>
<evidence type="ECO:0000313" key="1">
    <source>
        <dbReference type="EMBL" id="KDO32882.1"/>
    </source>
</evidence>
<dbReference type="KEGG" id="spar:SPRG_02574"/>
<proteinExistence type="predicted"/>
<keyword evidence="2" id="KW-1185">Reference proteome</keyword>
<protein>
    <submittedName>
        <fullName evidence="1">Uncharacterized protein</fullName>
    </submittedName>
</protein>
<accession>A0A067D1H1</accession>
<organism evidence="1 2">
    <name type="scientific">Saprolegnia parasitica (strain CBS 223.65)</name>
    <dbReference type="NCBI Taxonomy" id="695850"/>
    <lineage>
        <taxon>Eukaryota</taxon>
        <taxon>Sar</taxon>
        <taxon>Stramenopiles</taxon>
        <taxon>Oomycota</taxon>
        <taxon>Saprolegniomycetes</taxon>
        <taxon>Saprolegniales</taxon>
        <taxon>Saprolegniaceae</taxon>
        <taxon>Saprolegnia</taxon>
    </lineage>
</organism>
<sequence length="191" mass="20952">MLRFAQSVCDGQEAAQLLLTTLIEGLGLHLMEAFEQEVMAVITSALKNARWVRAADAMQATLDMVFLHLMWKREIGTVLEHIGQPTEHTSVVTRRLVLAKVQECYLRVAKKLVLDVKESIVSASAAARDAVSKRSEAFVHALRLTLQSRLKCSGTSALIESLPSVAGDVMNCDDQRPSVFALSAGRDQTCE</sequence>
<reference evidence="1 2" key="1">
    <citation type="journal article" date="2013" name="PLoS Genet.">
        <title>Distinctive expansion of potential virulence genes in the genome of the oomycete fish pathogen Saprolegnia parasitica.</title>
        <authorList>
            <person name="Jiang R.H."/>
            <person name="de Bruijn I."/>
            <person name="Haas B.J."/>
            <person name="Belmonte R."/>
            <person name="Lobach L."/>
            <person name="Christie J."/>
            <person name="van den Ackerveken G."/>
            <person name="Bottin A."/>
            <person name="Bulone V."/>
            <person name="Diaz-Moreno S.M."/>
            <person name="Dumas B."/>
            <person name="Fan L."/>
            <person name="Gaulin E."/>
            <person name="Govers F."/>
            <person name="Grenville-Briggs L.J."/>
            <person name="Horner N.R."/>
            <person name="Levin J.Z."/>
            <person name="Mammella M."/>
            <person name="Meijer H.J."/>
            <person name="Morris P."/>
            <person name="Nusbaum C."/>
            <person name="Oome S."/>
            <person name="Phillips A.J."/>
            <person name="van Rooyen D."/>
            <person name="Rzeszutek E."/>
            <person name="Saraiva M."/>
            <person name="Secombes C.J."/>
            <person name="Seidl M.F."/>
            <person name="Snel B."/>
            <person name="Stassen J.H."/>
            <person name="Sykes S."/>
            <person name="Tripathy S."/>
            <person name="van den Berg H."/>
            <person name="Vega-Arreguin J.C."/>
            <person name="Wawra S."/>
            <person name="Young S.K."/>
            <person name="Zeng Q."/>
            <person name="Dieguez-Uribeondo J."/>
            <person name="Russ C."/>
            <person name="Tyler B.M."/>
            <person name="van West P."/>
        </authorList>
    </citation>
    <scope>NUCLEOTIDE SEQUENCE [LARGE SCALE GENOMIC DNA]</scope>
    <source>
        <strain evidence="1 2">CBS 223.65</strain>
    </source>
</reference>
<gene>
    <name evidence="1" type="ORF">SPRG_02574</name>
</gene>
<evidence type="ECO:0000313" key="2">
    <source>
        <dbReference type="Proteomes" id="UP000030745"/>
    </source>
</evidence>
<dbReference type="EMBL" id="KK583194">
    <property type="protein sequence ID" value="KDO32882.1"/>
    <property type="molecule type" value="Genomic_DNA"/>
</dbReference>
<dbReference type="GeneID" id="24125122"/>
<dbReference type="RefSeq" id="XP_012196533.1">
    <property type="nucleotide sequence ID" value="XM_012341143.1"/>
</dbReference>
<dbReference type="Proteomes" id="UP000030745">
    <property type="component" value="Unassembled WGS sequence"/>
</dbReference>
<dbReference type="AlphaFoldDB" id="A0A067D1H1"/>